<dbReference type="PROSITE" id="PS00216">
    <property type="entry name" value="SUGAR_TRANSPORT_1"/>
    <property type="match status" value="1"/>
</dbReference>
<keyword evidence="3" id="KW-1003">Cell membrane</keyword>
<feature type="transmembrane region" description="Helical" evidence="7">
    <location>
        <begin position="256"/>
        <end position="278"/>
    </location>
</feature>
<proteinExistence type="predicted"/>
<dbReference type="CDD" id="cd17329">
    <property type="entry name" value="MFS_MdtH_MDR_like"/>
    <property type="match status" value="1"/>
</dbReference>
<evidence type="ECO:0000256" key="7">
    <source>
        <dbReference type="SAM" id="Phobius"/>
    </source>
</evidence>
<dbReference type="PROSITE" id="PS50850">
    <property type="entry name" value="MFS"/>
    <property type="match status" value="1"/>
</dbReference>
<evidence type="ECO:0000256" key="4">
    <source>
        <dbReference type="ARBA" id="ARBA00022692"/>
    </source>
</evidence>
<keyword evidence="2" id="KW-0813">Transport</keyword>
<feature type="transmembrane region" description="Helical" evidence="7">
    <location>
        <begin position="21"/>
        <end position="43"/>
    </location>
</feature>
<evidence type="ECO:0000259" key="8">
    <source>
        <dbReference type="PROSITE" id="PS50850"/>
    </source>
</evidence>
<comment type="subcellular location">
    <subcellularLocation>
        <location evidence="1">Cell membrane</location>
        <topology evidence="1">Multi-pass membrane protein</topology>
    </subcellularLocation>
</comment>
<feature type="transmembrane region" description="Helical" evidence="7">
    <location>
        <begin position="49"/>
        <end position="71"/>
    </location>
</feature>
<feature type="transmembrane region" description="Helical" evidence="7">
    <location>
        <begin position="290"/>
        <end position="305"/>
    </location>
</feature>
<keyword evidence="10" id="KW-1185">Reference proteome</keyword>
<dbReference type="InterPro" id="IPR020846">
    <property type="entry name" value="MFS_dom"/>
</dbReference>
<dbReference type="InterPro" id="IPR005829">
    <property type="entry name" value="Sugar_transporter_CS"/>
</dbReference>
<accession>A0ABT3WZT9</accession>
<evidence type="ECO:0000256" key="1">
    <source>
        <dbReference type="ARBA" id="ARBA00004651"/>
    </source>
</evidence>
<evidence type="ECO:0000313" key="10">
    <source>
        <dbReference type="Proteomes" id="UP001208017"/>
    </source>
</evidence>
<feature type="transmembrane region" description="Helical" evidence="7">
    <location>
        <begin position="170"/>
        <end position="188"/>
    </location>
</feature>
<dbReference type="PANTHER" id="PTHR43414">
    <property type="entry name" value="MULTIDRUG RESISTANCE PROTEIN MDTG"/>
    <property type="match status" value="1"/>
</dbReference>
<reference evidence="9 10" key="1">
    <citation type="submission" date="2022-11" db="EMBL/GenBank/DDBJ databases">
        <title>Study of microbial diversity in lake waters.</title>
        <authorList>
            <person name="Zhang J."/>
        </authorList>
    </citation>
    <scope>NUCLEOTIDE SEQUENCE [LARGE SCALE GENOMIC DNA]</scope>
    <source>
        <strain evidence="9 10">DT12</strain>
    </source>
</reference>
<feature type="transmembrane region" description="Helical" evidence="7">
    <location>
        <begin position="377"/>
        <end position="393"/>
    </location>
</feature>
<dbReference type="Proteomes" id="UP001208017">
    <property type="component" value="Unassembled WGS sequence"/>
</dbReference>
<sequence length="415" mass="45420">MLINKLLAFYHRYDRLIWLRVLGTVLSTVGGFMIRPFLALYLYDRLGENLVIAALIVGLQPLTGLVAGIYAGGVADRYGRKPIMVAGLMLEAVAIFGYAFVDSLPAFAALTVIGGIGGALFFPAANAQITDVVPENIRHEVFALMHAALNVGAACGPLVGVIIYRINPGIAFITCSVLFLLYSLLILFKIPETLPKEQRVRFGMSKADRPPAPARFRLRDHRLLLGMTLAMLPFTLLYSQVETILPQHLKANFDDYLTTFATLMTINGILVVTTQLLIARYADRFPVRRVVLLAYLLLTGTAIGYGWSTTFVWLLFAEILFTLGEMLNGPQINKVVSIMAPADQRGRYFAIFNSAWPLTGTFAPVIGAFAFGSIGGAYWFTIVAGLLFVAGFAQHRLIARALKPSNQPLDSSIPA</sequence>
<feature type="transmembrane region" description="Helical" evidence="7">
    <location>
        <begin position="107"/>
        <end position="129"/>
    </location>
</feature>
<dbReference type="PANTHER" id="PTHR43414:SF1">
    <property type="entry name" value="PEPTIDE PERMEASE"/>
    <property type="match status" value="1"/>
</dbReference>
<name>A0ABT3WZT9_9BACL</name>
<comment type="caution">
    <text evidence="9">The sequence shown here is derived from an EMBL/GenBank/DDBJ whole genome shotgun (WGS) entry which is preliminary data.</text>
</comment>
<dbReference type="InterPro" id="IPR011701">
    <property type="entry name" value="MFS"/>
</dbReference>
<evidence type="ECO:0000256" key="6">
    <source>
        <dbReference type="ARBA" id="ARBA00023136"/>
    </source>
</evidence>
<evidence type="ECO:0000256" key="5">
    <source>
        <dbReference type="ARBA" id="ARBA00022989"/>
    </source>
</evidence>
<feature type="transmembrane region" description="Helical" evidence="7">
    <location>
        <begin position="83"/>
        <end position="101"/>
    </location>
</feature>
<evidence type="ECO:0000313" key="9">
    <source>
        <dbReference type="EMBL" id="MCX7570170.1"/>
    </source>
</evidence>
<feature type="transmembrane region" description="Helical" evidence="7">
    <location>
        <begin position="223"/>
        <end position="241"/>
    </location>
</feature>
<keyword evidence="6 7" id="KW-0472">Membrane</keyword>
<feature type="domain" description="Major facilitator superfamily (MFS) profile" evidence="8">
    <location>
        <begin position="16"/>
        <end position="402"/>
    </location>
</feature>
<feature type="transmembrane region" description="Helical" evidence="7">
    <location>
        <begin position="141"/>
        <end position="164"/>
    </location>
</feature>
<evidence type="ECO:0000256" key="2">
    <source>
        <dbReference type="ARBA" id="ARBA00022448"/>
    </source>
</evidence>
<dbReference type="Gene3D" id="1.20.1250.20">
    <property type="entry name" value="MFS general substrate transporter like domains"/>
    <property type="match status" value="2"/>
</dbReference>
<keyword evidence="5 7" id="KW-1133">Transmembrane helix</keyword>
<organism evidence="9 10">
    <name type="scientific">Tumebacillus lacus</name>
    <dbReference type="NCBI Taxonomy" id="2995335"/>
    <lineage>
        <taxon>Bacteria</taxon>
        <taxon>Bacillati</taxon>
        <taxon>Bacillota</taxon>
        <taxon>Bacilli</taxon>
        <taxon>Bacillales</taxon>
        <taxon>Alicyclobacillaceae</taxon>
        <taxon>Tumebacillus</taxon>
    </lineage>
</organism>
<protein>
    <submittedName>
        <fullName evidence="9">MFS transporter</fullName>
    </submittedName>
</protein>
<dbReference type="SUPFAM" id="SSF103473">
    <property type="entry name" value="MFS general substrate transporter"/>
    <property type="match status" value="1"/>
</dbReference>
<dbReference type="InterPro" id="IPR036259">
    <property type="entry name" value="MFS_trans_sf"/>
</dbReference>
<dbReference type="Pfam" id="PF07690">
    <property type="entry name" value="MFS_1"/>
    <property type="match status" value="1"/>
</dbReference>
<dbReference type="EMBL" id="JAPMLT010000004">
    <property type="protein sequence ID" value="MCX7570170.1"/>
    <property type="molecule type" value="Genomic_DNA"/>
</dbReference>
<evidence type="ECO:0000256" key="3">
    <source>
        <dbReference type="ARBA" id="ARBA00022475"/>
    </source>
</evidence>
<keyword evidence="4 7" id="KW-0812">Transmembrane</keyword>
<gene>
    <name evidence="9" type="ORF">OS242_09365</name>
</gene>